<dbReference type="InterPro" id="IPR011051">
    <property type="entry name" value="RmlC_Cupin_sf"/>
</dbReference>
<dbReference type="InterPro" id="IPR053146">
    <property type="entry name" value="QDO-like"/>
</dbReference>
<sequence length="159" mass="17387">MSFQNIKPVDYDFGGSHARMLVSGKQSGGSYCMIEIFSPAGRATPAHRHQHEDETIHMLEGELDVNIEGTTHTFRAGETLYLERGTAHQLINRSDATARYLVICAPAGFDEFVETCAEVRPAPYETAPPSDASKQKMRDAAPRFGITLIPPQKAAPTPA</sequence>
<comment type="caution">
    <text evidence="2">The sequence shown here is derived from an EMBL/GenBank/DDBJ whole genome shotgun (WGS) entry which is preliminary data.</text>
</comment>
<dbReference type="Gene3D" id="2.60.120.10">
    <property type="entry name" value="Jelly Rolls"/>
    <property type="match status" value="1"/>
</dbReference>
<reference evidence="2 3" key="1">
    <citation type="submission" date="2018-06" db="EMBL/GenBank/DDBJ databases">
        <title>Genomic Encyclopedia of Type Strains, Phase III (KMG-III): the genomes of soil and plant-associated and newly described type strains.</title>
        <authorList>
            <person name="Whitman W."/>
        </authorList>
    </citation>
    <scope>NUCLEOTIDE SEQUENCE [LARGE SCALE GENOMIC DNA]</scope>
    <source>
        <strain evidence="2 3">LMG 23644</strain>
    </source>
</reference>
<dbReference type="PANTHER" id="PTHR36440:SF1">
    <property type="entry name" value="PUTATIVE (AFU_ORTHOLOGUE AFUA_8G07350)-RELATED"/>
    <property type="match status" value="1"/>
</dbReference>
<proteinExistence type="predicted"/>
<dbReference type="AlphaFoldDB" id="A0A329CXA5"/>
<accession>A0A329CXA5</accession>
<dbReference type="RefSeq" id="WP_167444490.1">
    <property type="nucleotide sequence ID" value="NZ_CADFFP010000003.1"/>
</dbReference>
<dbReference type="EMBL" id="QLTK01000001">
    <property type="protein sequence ID" value="RAS39346.1"/>
    <property type="molecule type" value="Genomic_DNA"/>
</dbReference>
<evidence type="ECO:0000313" key="2">
    <source>
        <dbReference type="EMBL" id="RAS39346.1"/>
    </source>
</evidence>
<name>A0A329CXA5_9BURK</name>
<protein>
    <submittedName>
        <fullName evidence="2">Cupin domain-containing protein</fullName>
    </submittedName>
</protein>
<dbReference type="InterPro" id="IPR013096">
    <property type="entry name" value="Cupin_2"/>
</dbReference>
<gene>
    <name evidence="2" type="ORF">BX591_101685</name>
</gene>
<feature type="domain" description="Cupin type-2" evidence="1">
    <location>
        <begin position="36"/>
        <end position="104"/>
    </location>
</feature>
<dbReference type="Pfam" id="PF07883">
    <property type="entry name" value="Cupin_2"/>
    <property type="match status" value="1"/>
</dbReference>
<evidence type="ECO:0000313" key="3">
    <source>
        <dbReference type="Proteomes" id="UP000248918"/>
    </source>
</evidence>
<dbReference type="InterPro" id="IPR014710">
    <property type="entry name" value="RmlC-like_jellyroll"/>
</dbReference>
<dbReference type="PANTHER" id="PTHR36440">
    <property type="entry name" value="PUTATIVE (AFU_ORTHOLOGUE AFUA_8G07350)-RELATED"/>
    <property type="match status" value="1"/>
</dbReference>
<dbReference type="SUPFAM" id="SSF51182">
    <property type="entry name" value="RmlC-like cupins"/>
    <property type="match status" value="1"/>
</dbReference>
<dbReference type="Proteomes" id="UP000248918">
    <property type="component" value="Unassembled WGS sequence"/>
</dbReference>
<evidence type="ECO:0000259" key="1">
    <source>
        <dbReference type="Pfam" id="PF07883"/>
    </source>
</evidence>
<organism evidence="2 3">
    <name type="scientific">Paraburkholderia bryophila</name>
    <dbReference type="NCBI Taxonomy" id="420952"/>
    <lineage>
        <taxon>Bacteria</taxon>
        <taxon>Pseudomonadati</taxon>
        <taxon>Pseudomonadota</taxon>
        <taxon>Betaproteobacteria</taxon>
        <taxon>Burkholderiales</taxon>
        <taxon>Burkholderiaceae</taxon>
        <taxon>Paraburkholderia</taxon>
    </lineage>
</organism>